<dbReference type="PROSITE" id="PS50190">
    <property type="entry name" value="SEC7"/>
    <property type="match status" value="1"/>
</dbReference>
<protein>
    <submittedName>
        <fullName evidence="4">G6702 protein</fullName>
    </submittedName>
</protein>
<dbReference type="EMBL" id="CAXHTA020000010">
    <property type="protein sequence ID" value="CAL5224077.1"/>
    <property type="molecule type" value="Genomic_DNA"/>
</dbReference>
<feature type="compositionally biased region" description="Low complexity" evidence="2">
    <location>
        <begin position="181"/>
        <end position="192"/>
    </location>
</feature>
<feature type="region of interest" description="Disordered" evidence="2">
    <location>
        <begin position="1345"/>
        <end position="1372"/>
    </location>
</feature>
<organism evidence="4 5">
    <name type="scientific">Coccomyxa viridis</name>
    <dbReference type="NCBI Taxonomy" id="1274662"/>
    <lineage>
        <taxon>Eukaryota</taxon>
        <taxon>Viridiplantae</taxon>
        <taxon>Chlorophyta</taxon>
        <taxon>core chlorophytes</taxon>
        <taxon>Trebouxiophyceae</taxon>
        <taxon>Trebouxiophyceae incertae sedis</taxon>
        <taxon>Coccomyxaceae</taxon>
        <taxon>Coccomyxa</taxon>
    </lineage>
</organism>
<dbReference type="SMART" id="SM00222">
    <property type="entry name" value="Sec7"/>
    <property type="match status" value="1"/>
</dbReference>
<evidence type="ECO:0000256" key="1">
    <source>
        <dbReference type="ARBA" id="ARBA00004514"/>
    </source>
</evidence>
<feature type="region of interest" description="Disordered" evidence="2">
    <location>
        <begin position="158"/>
        <end position="192"/>
    </location>
</feature>
<dbReference type="CDD" id="cd00171">
    <property type="entry name" value="Sec7"/>
    <property type="match status" value="1"/>
</dbReference>
<dbReference type="Pfam" id="PF01369">
    <property type="entry name" value="Sec7"/>
    <property type="match status" value="1"/>
</dbReference>
<feature type="compositionally biased region" description="Low complexity" evidence="2">
    <location>
        <begin position="1394"/>
        <end position="1411"/>
    </location>
</feature>
<dbReference type="Pfam" id="PF12783">
    <property type="entry name" value="Sec7-like_HUS"/>
    <property type="match status" value="1"/>
</dbReference>
<feature type="region of interest" description="Disordered" evidence="2">
    <location>
        <begin position="1456"/>
        <end position="1731"/>
    </location>
</feature>
<dbReference type="SUPFAM" id="SSF48425">
    <property type="entry name" value="Sec7 domain"/>
    <property type="match status" value="1"/>
</dbReference>
<evidence type="ECO:0000259" key="3">
    <source>
        <dbReference type="PROSITE" id="PS50190"/>
    </source>
</evidence>
<feature type="domain" description="SEC7" evidence="3">
    <location>
        <begin position="464"/>
        <end position="648"/>
    </location>
</feature>
<keyword evidence="5" id="KW-1185">Reference proteome</keyword>
<feature type="compositionally biased region" description="Low complexity" evidence="2">
    <location>
        <begin position="1625"/>
        <end position="1673"/>
    </location>
</feature>
<reference evidence="4 5" key="1">
    <citation type="submission" date="2024-06" db="EMBL/GenBank/DDBJ databases">
        <authorList>
            <person name="Kraege A."/>
            <person name="Thomma B."/>
        </authorList>
    </citation>
    <scope>NUCLEOTIDE SEQUENCE [LARGE SCALE GENOMIC DNA]</scope>
</reference>
<dbReference type="InterPro" id="IPR000904">
    <property type="entry name" value="Sec7_dom"/>
</dbReference>
<evidence type="ECO:0000256" key="2">
    <source>
        <dbReference type="SAM" id="MobiDB-lite"/>
    </source>
</evidence>
<feature type="compositionally biased region" description="Low complexity" evidence="2">
    <location>
        <begin position="1565"/>
        <end position="1580"/>
    </location>
</feature>
<accession>A0ABP1G0Y1</accession>
<feature type="region of interest" description="Disordered" evidence="2">
    <location>
        <begin position="1384"/>
        <end position="1444"/>
    </location>
</feature>
<sequence length="1751" mass="187067">MVVGQPWTNLALLLNQEVSAVVTAMRQNSRWAMIPTRYTRAQDDDMNDDPLLEEFKILRRRLFQWQDWASVEPLTYLEPFLEVIRSPETSGPITGVALTSVRRLLEDYTFGKAKIGLKEAMRASADAMTQCKFEATDPAADEVVLYNILQAPMQRRHSGPAAPKLLQSPQQDAAARDAHSAQGGQPAAQIGGSITLPSADEEETETEVGLQTFVDLLEFIGSLILSEGEGIHLGLDIFGLSLLQAALNTGAQALARHEALLLLLRQDIWGALAMAACRPNLAALSHACQAALSLYLHLGGSTLLQLESFLWKLLLPLAEGKGAHSVGRQEAALEAILDFCSQPGFVHEVFMNLDCRIERSNLFETICTLLSKAAFPVSSTLGSVHVLSLEGIYSILAALASRCPEHGLLKSASPAHDKADICAVWDALCFGLPPPLALTGNNAAENGVQHSDGQAVATVALLEKHAKTRLAVAADHFNRDYKKGFQFLQSLGLLGDVLEPEPVARFLRHCPGLSKQMIGDLLGENDQFFLDVLDAFTATFQFRGLAFDMAIRLYLESFRLPGEAQKINRIMESFGKHYHEQCPDLFKNADAVYILGYSVILLNTDQHNVGVKKKMTCEEFIRNNRGINGGADLPHPFLRELYASISQNEIRISADQQASGLVLASPVLWTDLAQQAQSPRGTFFRAEGDLQRVERQMFMLLWGPTIAAVSVILDHAEDTAIVRQALDSILLCARIASCHRLDEVLDSLITSLAKHTSILNPAMPQASIAFGADELSCMATETMFELANRYGDNVRTAWKAILDVIMRLYRLGQLPASVAALEGEDAEAAAMRLPRLATSRSAASAPSLLSRAFLSLISLETHDNSSPPELSAREEEALRRTATCLEACRIGELIADSKFLQQESLVELVKAVVHAAGPLQRLSATPESMENAEMCVELVIAVALRNRDRLLLIWPYVHDFLAAILAPAQGNGKQGATPLVARAALGLLRVCQRLLPYKQETADALLKSLQLLLRLSPAAAWDLAQPIAAEVLALVSGSAGFIRSMHGWKTVCALIAVTSLHPEAATVSMKALASVARPSALSTVAFTPVLEAVVSCIERNAKDKAGESAMQAVNMLESMFEWLLQPAGSGEAMLPVYPTANAADGQPAPAAEGMRPQLWASLVSILSKLGTLQMEQLRNQALMILQRSLTASDRLTLSSTDWATALGDSIIPLVGSLAMAVNNKSSALRGSERSLRLAVGLLTKTFLQNLERLQDRPQFPHLWNRVLQVMYECNLSHSETLAEAVPEAMKNVLLVMATRGVLSPAWTDPEGHSLWDLTWYKAHAISANLTPSLLTESGLVPGLLMLPEGAPERKSTSGQQPGFPTVSQEDQAELLSGSAEVTSLGALPDRTPQPASAPSSSEPGSHLSEASQQPTQHSMDASLAASQAQPSSTSDAQGADAPSAVPATVQQGLQMGGLKLSAADGEHPRRPAQQFTVSLSGMEAASEKEMPPGGDMKRDTSIPVLQPPWHGVAIPGAAAAPDPADAPTPPRQQQPSASAAPELDFSQEVLSLGFKQAGPEGALQSSLDVPSSPSTPSSNPFAALVFHKSAGRSAQPPPAPSARSLDLEPALPRASPDQDDPPLRLSGPSLAAEPSPAEPSSASQESPAASAISAARAAGAAPNSLSTPLTLLPAQRGDPEPGSSQLSSLHEAPEAIGPGQPALKARPPPSVFAGPAPQGGRGESYSEEGTEAILEQPHEDAQVASSGCKQS</sequence>
<dbReference type="Proteomes" id="UP001497392">
    <property type="component" value="Unassembled WGS sequence"/>
</dbReference>
<dbReference type="InterPro" id="IPR035999">
    <property type="entry name" value="Sec7_dom_sf"/>
</dbReference>
<evidence type="ECO:0000313" key="4">
    <source>
        <dbReference type="EMBL" id="CAL5224077.1"/>
    </source>
</evidence>
<dbReference type="InterPro" id="IPR016024">
    <property type="entry name" value="ARM-type_fold"/>
</dbReference>
<feature type="compositionally biased region" description="Low complexity" evidence="2">
    <location>
        <begin position="1421"/>
        <end position="1437"/>
    </location>
</feature>
<dbReference type="InterPro" id="IPR023394">
    <property type="entry name" value="Sec7_C_sf"/>
</dbReference>
<feature type="compositionally biased region" description="Polar residues" evidence="2">
    <location>
        <begin position="1356"/>
        <end position="1369"/>
    </location>
</feature>
<comment type="caution">
    <text evidence="4">The sequence shown here is derived from an EMBL/GenBank/DDBJ whole genome shotgun (WGS) entry which is preliminary data.</text>
</comment>
<proteinExistence type="predicted"/>
<feature type="compositionally biased region" description="Basic and acidic residues" evidence="2">
    <location>
        <begin position="1485"/>
        <end position="1500"/>
    </location>
</feature>
<dbReference type="Gene3D" id="1.10.1000.11">
    <property type="entry name" value="Arf Nucleotide-binding Site Opener,domain 2"/>
    <property type="match status" value="1"/>
</dbReference>
<gene>
    <name evidence="4" type="primary">g6702</name>
    <name evidence="4" type="ORF">VP750_LOCUS5736</name>
</gene>
<dbReference type="InterPro" id="IPR032691">
    <property type="entry name" value="Mon2/Sec7/BIG1-like_HUS"/>
</dbReference>
<dbReference type="SUPFAM" id="SSF48371">
    <property type="entry name" value="ARM repeat"/>
    <property type="match status" value="1"/>
</dbReference>
<comment type="subcellular location">
    <subcellularLocation>
        <location evidence="1">Cytoplasm</location>
        <location evidence="1">Cytosol</location>
    </subcellularLocation>
</comment>
<feature type="compositionally biased region" description="Low complexity" evidence="2">
    <location>
        <begin position="1513"/>
        <end position="1523"/>
    </location>
</feature>
<dbReference type="PANTHER" id="PTHR10663">
    <property type="entry name" value="GUANYL-NUCLEOTIDE EXCHANGE FACTOR"/>
    <property type="match status" value="1"/>
</dbReference>
<dbReference type="Pfam" id="PF23325">
    <property type="entry name" value="TPR_28"/>
    <property type="match status" value="1"/>
</dbReference>
<name>A0ABP1G0Y1_9CHLO</name>
<dbReference type="PANTHER" id="PTHR10663:SF388">
    <property type="entry name" value="GOLGI-SPECIFIC BREFELDIN A-RESISTANCE GUANINE NUCLEOTIDE EXCHANGE FACTOR 1"/>
    <property type="match status" value="1"/>
</dbReference>
<evidence type="ECO:0000313" key="5">
    <source>
        <dbReference type="Proteomes" id="UP001497392"/>
    </source>
</evidence>
<dbReference type="InterPro" id="IPR056604">
    <property type="entry name" value="GBF1-like_TPR"/>
</dbReference>
<dbReference type="Gene3D" id="1.10.220.20">
    <property type="match status" value="1"/>
</dbReference>